<organism evidence="1 2">
    <name type="scientific">Coemansia biformis</name>
    <dbReference type="NCBI Taxonomy" id="1286918"/>
    <lineage>
        <taxon>Eukaryota</taxon>
        <taxon>Fungi</taxon>
        <taxon>Fungi incertae sedis</taxon>
        <taxon>Zoopagomycota</taxon>
        <taxon>Kickxellomycotina</taxon>
        <taxon>Kickxellomycetes</taxon>
        <taxon>Kickxellales</taxon>
        <taxon>Kickxellaceae</taxon>
        <taxon>Coemansia</taxon>
    </lineage>
</organism>
<dbReference type="AlphaFoldDB" id="A0A9W7XTQ1"/>
<evidence type="ECO:0000313" key="2">
    <source>
        <dbReference type="Proteomes" id="UP001143981"/>
    </source>
</evidence>
<feature type="non-terminal residue" evidence="1">
    <location>
        <position position="53"/>
    </location>
</feature>
<comment type="caution">
    <text evidence="1">The sequence shown here is derived from an EMBL/GenBank/DDBJ whole genome shotgun (WGS) entry which is preliminary data.</text>
</comment>
<dbReference type="EMBL" id="JANBOI010003588">
    <property type="protein sequence ID" value="KAJ1718292.1"/>
    <property type="molecule type" value="Genomic_DNA"/>
</dbReference>
<keyword evidence="2" id="KW-1185">Reference proteome</keyword>
<proteinExistence type="predicted"/>
<evidence type="ECO:0000313" key="1">
    <source>
        <dbReference type="EMBL" id="KAJ1718292.1"/>
    </source>
</evidence>
<accession>A0A9W7XTQ1</accession>
<gene>
    <name evidence="1" type="ORF">LPJ61_006713</name>
</gene>
<feature type="non-terminal residue" evidence="1">
    <location>
        <position position="1"/>
    </location>
</feature>
<sequence>RDLDPDLVLDLAEFMRRVPGVESRDLGSLKDAEAAVAECKEDVEQAWQVIMKL</sequence>
<name>A0A9W7XTQ1_9FUNG</name>
<reference evidence="1" key="1">
    <citation type="submission" date="2022-07" db="EMBL/GenBank/DDBJ databases">
        <title>Phylogenomic reconstructions and comparative analyses of Kickxellomycotina fungi.</title>
        <authorList>
            <person name="Reynolds N.K."/>
            <person name="Stajich J.E."/>
            <person name="Barry K."/>
            <person name="Grigoriev I.V."/>
            <person name="Crous P."/>
            <person name="Smith M.E."/>
        </authorList>
    </citation>
    <scope>NUCLEOTIDE SEQUENCE</scope>
    <source>
        <strain evidence="1">BCRC 34381</strain>
    </source>
</reference>
<protein>
    <submittedName>
        <fullName evidence="1">Uncharacterized protein</fullName>
    </submittedName>
</protein>
<dbReference type="Proteomes" id="UP001143981">
    <property type="component" value="Unassembled WGS sequence"/>
</dbReference>